<name>A0A6P7GPU8_DIAVI</name>
<feature type="signal peptide" evidence="7">
    <location>
        <begin position="1"/>
        <end position="20"/>
    </location>
</feature>
<gene>
    <name evidence="8" type="primary">LOC114340650</name>
</gene>
<feature type="chain" id="PRO_5027908032" description="lysozyme" evidence="7">
    <location>
        <begin position="21"/>
        <end position="263"/>
    </location>
</feature>
<proteinExistence type="predicted"/>
<keyword evidence="4" id="KW-0081">Bacteriolytic enzyme</keyword>
<comment type="catalytic activity">
    <reaction evidence="1">
        <text>Hydrolysis of (1-&gt;4)-beta-linkages between N-acetylmuramic acid and N-acetyl-D-glucosamine residues in a peptidoglycan and between N-acetyl-D-glucosamine residues in chitodextrins.</text>
        <dbReference type="EC" id="3.2.1.17"/>
    </reaction>
</comment>
<evidence type="ECO:0000256" key="4">
    <source>
        <dbReference type="ARBA" id="ARBA00022638"/>
    </source>
</evidence>
<evidence type="ECO:0000256" key="7">
    <source>
        <dbReference type="SAM" id="SignalP"/>
    </source>
</evidence>
<keyword evidence="5" id="KW-0378">Hydrolase</keyword>
<evidence type="ECO:0000256" key="1">
    <source>
        <dbReference type="ARBA" id="ARBA00000632"/>
    </source>
</evidence>
<dbReference type="OrthoDB" id="6337871at2759"/>
<dbReference type="Pfam" id="PF05497">
    <property type="entry name" value="Destabilase"/>
    <property type="match status" value="1"/>
</dbReference>
<dbReference type="GO" id="GO:0031640">
    <property type="term" value="P:killing of cells of another organism"/>
    <property type="evidence" value="ECO:0007669"/>
    <property type="project" value="UniProtKB-KW"/>
</dbReference>
<dbReference type="InParanoid" id="A0A6P7GPU8"/>
<dbReference type="RefSeq" id="XP_028147223.1">
    <property type="nucleotide sequence ID" value="XM_028291422.1"/>
</dbReference>
<dbReference type="GO" id="GO:0042742">
    <property type="term" value="P:defense response to bacterium"/>
    <property type="evidence" value="ECO:0007669"/>
    <property type="project" value="UniProtKB-KW"/>
</dbReference>
<keyword evidence="6" id="KW-0326">Glycosidase</keyword>
<dbReference type="GO" id="GO:0003796">
    <property type="term" value="F:lysozyme activity"/>
    <property type="evidence" value="ECO:0007669"/>
    <property type="project" value="UniProtKB-EC"/>
</dbReference>
<dbReference type="AlphaFoldDB" id="A0A6P7GPU8"/>
<evidence type="ECO:0000313" key="8">
    <source>
        <dbReference type="RefSeq" id="XP_028147223.1"/>
    </source>
</evidence>
<evidence type="ECO:0000256" key="5">
    <source>
        <dbReference type="ARBA" id="ARBA00022801"/>
    </source>
</evidence>
<dbReference type="Gene3D" id="1.10.530.10">
    <property type="match status" value="1"/>
</dbReference>
<dbReference type="InterPro" id="IPR008597">
    <property type="entry name" value="Invert_lysozyme"/>
</dbReference>
<evidence type="ECO:0000256" key="6">
    <source>
        <dbReference type="ARBA" id="ARBA00023295"/>
    </source>
</evidence>
<dbReference type="PROSITE" id="PS51909">
    <property type="entry name" value="LYSOZYME_I"/>
    <property type="match status" value="1"/>
</dbReference>
<sequence length="263" mass="28978">MRFAMLAICLALVAVTAVESVQTNWLNDPLYSCVRCLCHARSGCWIRQNCAKYSINQDYWIKAGSLTASPDESSTSPSAYQNCMRDENCIVGTIINYTGRLGDMDCNCDGVFDCKDRAAIHLMGAGCANPYFGDTFARRFNECSNMVGSTNMLASEGNNMCTTYTEDLEPNNETTQLNIKAGDEAKDEDFFDFVDIPSNLDCNCDGVFDCKDRAAIHLMGASCENPKFGGTFARRFNECSNMVGTKNMLSQEGNDKCTVPTVF</sequence>
<keyword evidence="7" id="KW-0732">Signal</keyword>
<dbReference type="KEGG" id="dvv:114340650"/>
<protein>
    <recommendedName>
        <fullName evidence="2">lysozyme</fullName>
        <ecNumber evidence="2">3.2.1.17</ecNumber>
    </recommendedName>
</protein>
<reference evidence="8" key="1">
    <citation type="submission" date="2025-08" db="UniProtKB">
        <authorList>
            <consortium name="RefSeq"/>
        </authorList>
    </citation>
    <scope>IDENTIFICATION</scope>
    <source>
        <tissue evidence="8">Whole insect</tissue>
    </source>
</reference>
<organism evidence="8">
    <name type="scientific">Diabrotica virgifera virgifera</name>
    <name type="common">western corn rootworm</name>
    <dbReference type="NCBI Taxonomy" id="50390"/>
    <lineage>
        <taxon>Eukaryota</taxon>
        <taxon>Metazoa</taxon>
        <taxon>Ecdysozoa</taxon>
        <taxon>Arthropoda</taxon>
        <taxon>Hexapoda</taxon>
        <taxon>Insecta</taxon>
        <taxon>Pterygota</taxon>
        <taxon>Neoptera</taxon>
        <taxon>Endopterygota</taxon>
        <taxon>Coleoptera</taxon>
        <taxon>Polyphaga</taxon>
        <taxon>Cucujiformia</taxon>
        <taxon>Chrysomeloidea</taxon>
        <taxon>Chrysomelidae</taxon>
        <taxon>Galerucinae</taxon>
        <taxon>Diabroticina</taxon>
        <taxon>Diabroticites</taxon>
        <taxon>Diabrotica</taxon>
    </lineage>
</organism>
<evidence type="ECO:0000256" key="3">
    <source>
        <dbReference type="ARBA" id="ARBA00022529"/>
    </source>
</evidence>
<evidence type="ECO:0000256" key="2">
    <source>
        <dbReference type="ARBA" id="ARBA00012732"/>
    </source>
</evidence>
<keyword evidence="3" id="KW-0929">Antimicrobial</keyword>
<dbReference type="EC" id="3.2.1.17" evidence="2"/>
<accession>A0A6P7GPU8</accession>